<evidence type="ECO:0000256" key="5">
    <source>
        <dbReference type="ARBA" id="ARBA00023235"/>
    </source>
</evidence>
<evidence type="ECO:0000256" key="1">
    <source>
        <dbReference type="ARBA" id="ARBA00000552"/>
    </source>
</evidence>
<dbReference type="Pfam" id="PF04962">
    <property type="entry name" value="KduI"/>
    <property type="match status" value="1"/>
</dbReference>
<dbReference type="PANTHER" id="PTHR38461">
    <property type="entry name" value="4-DEOXY-L-THREO-5-HEXOSULOSE-URONATE KETOL-ISOMERASE"/>
    <property type="match status" value="1"/>
</dbReference>
<dbReference type="HAMAP" id="MF_00687">
    <property type="entry name" value="KduI"/>
    <property type="match status" value="1"/>
</dbReference>
<dbReference type="CDD" id="cd20294">
    <property type="entry name" value="cupin_KduI_N"/>
    <property type="match status" value="1"/>
</dbReference>
<keyword evidence="3 6" id="KW-0479">Metal-binding</keyword>
<dbReference type="CDD" id="cd20491">
    <property type="entry name" value="cupin_KduI_C"/>
    <property type="match status" value="1"/>
</dbReference>
<dbReference type="SUPFAM" id="SSF51182">
    <property type="entry name" value="RmlC-like cupins"/>
    <property type="match status" value="1"/>
</dbReference>
<feature type="binding site" evidence="6">
    <location>
        <position position="198"/>
    </location>
    <ligand>
        <name>Zn(2+)</name>
        <dbReference type="ChEBI" id="CHEBI:29105"/>
    </ligand>
</feature>
<dbReference type="InterPro" id="IPR027449">
    <property type="entry name" value="KduI_N"/>
</dbReference>
<comment type="caution">
    <text evidence="7">The sequence shown here is derived from an EMBL/GenBank/DDBJ whole genome shotgun (WGS) entry which is preliminary data.</text>
</comment>
<dbReference type="RefSeq" id="WP_277898806.1">
    <property type="nucleotide sequence ID" value="NZ_JAPMUA010000001.1"/>
</dbReference>
<dbReference type="InterPro" id="IPR007045">
    <property type="entry name" value="KduI"/>
</dbReference>
<evidence type="ECO:0000313" key="7">
    <source>
        <dbReference type="EMBL" id="MDG3585077.1"/>
    </source>
</evidence>
<dbReference type="EMBL" id="JAPMUA010000001">
    <property type="protein sequence ID" value="MDG3585077.1"/>
    <property type="molecule type" value="Genomic_DNA"/>
</dbReference>
<name>A0ABT6FP82_9FLAO</name>
<keyword evidence="5 6" id="KW-0413">Isomerase</keyword>
<accession>A0ABT6FP82</accession>
<organism evidence="7 8">
    <name type="scientific">Galbibacter pacificus</name>
    <dbReference type="NCBI Taxonomy" id="2996052"/>
    <lineage>
        <taxon>Bacteria</taxon>
        <taxon>Pseudomonadati</taxon>
        <taxon>Bacteroidota</taxon>
        <taxon>Flavobacteriia</taxon>
        <taxon>Flavobacteriales</taxon>
        <taxon>Flavobacteriaceae</taxon>
        <taxon>Galbibacter</taxon>
    </lineage>
</organism>
<feature type="binding site" evidence="6">
    <location>
        <position position="245"/>
    </location>
    <ligand>
        <name>Zn(2+)</name>
        <dbReference type="ChEBI" id="CHEBI:29105"/>
    </ligand>
</feature>
<dbReference type="InterPro" id="IPR014710">
    <property type="entry name" value="RmlC-like_jellyroll"/>
</dbReference>
<comment type="catalytic activity">
    <reaction evidence="1 6">
        <text>5-dehydro-4-deoxy-D-glucuronate = 3-deoxy-D-glycero-2,5-hexodiulosonate</text>
        <dbReference type="Rhea" id="RHEA:23896"/>
        <dbReference type="ChEBI" id="CHEBI:17117"/>
        <dbReference type="ChEBI" id="CHEBI:29071"/>
        <dbReference type="EC" id="5.3.1.17"/>
    </reaction>
</comment>
<gene>
    <name evidence="6 7" type="primary">kduI</name>
    <name evidence="7" type="ORF">OSR52_04295</name>
</gene>
<comment type="function">
    <text evidence="6">Catalyzes the isomerization of 5-dehydro-4-deoxy-D-glucuronate to 3-deoxy-D-glycero-2,5-hexodiulosonate.</text>
</comment>
<evidence type="ECO:0000313" key="8">
    <source>
        <dbReference type="Proteomes" id="UP001153642"/>
    </source>
</evidence>
<dbReference type="PIRSF" id="PIRSF006625">
    <property type="entry name" value="KduI"/>
    <property type="match status" value="1"/>
</dbReference>
<evidence type="ECO:0000256" key="4">
    <source>
        <dbReference type="ARBA" id="ARBA00022833"/>
    </source>
</evidence>
<comment type="similarity">
    <text evidence="2 6">Belongs to the KduI family.</text>
</comment>
<reference evidence="7" key="1">
    <citation type="submission" date="2022-11" db="EMBL/GenBank/DDBJ databases">
        <title>High-quality draft genome sequence of Galbibacter sp. strain CMA-7.</title>
        <authorList>
            <person name="Wei L."/>
            <person name="Dong C."/>
            <person name="Shao Z."/>
        </authorList>
    </citation>
    <scope>NUCLEOTIDE SEQUENCE</scope>
    <source>
        <strain evidence="7">CMA-7</strain>
    </source>
</reference>
<dbReference type="InterPro" id="IPR021120">
    <property type="entry name" value="KduI/IolB_isomerase"/>
</dbReference>
<dbReference type="EC" id="5.3.1.17" evidence="6"/>
<feature type="binding site" evidence="6">
    <location>
        <position position="203"/>
    </location>
    <ligand>
        <name>Zn(2+)</name>
        <dbReference type="ChEBI" id="CHEBI:29105"/>
    </ligand>
</feature>
<feature type="binding site" evidence="6">
    <location>
        <position position="196"/>
    </location>
    <ligand>
        <name>Zn(2+)</name>
        <dbReference type="ChEBI" id="CHEBI:29105"/>
    </ligand>
</feature>
<comment type="cofactor">
    <cofactor evidence="6">
        <name>Zn(2+)</name>
        <dbReference type="ChEBI" id="CHEBI:29105"/>
    </cofactor>
    <text evidence="6">Binds 1 zinc ion per subunit.</text>
</comment>
<evidence type="ECO:0000256" key="6">
    <source>
        <dbReference type="HAMAP-Rule" id="MF_00687"/>
    </source>
</evidence>
<proteinExistence type="inferred from homology"/>
<keyword evidence="4 6" id="KW-0862">Zinc</keyword>
<comment type="pathway">
    <text evidence="6">Glycan metabolism; pectin degradation; 2-dehydro-3-deoxy-D-gluconate from pectin: step 4/5.</text>
</comment>
<dbReference type="PANTHER" id="PTHR38461:SF1">
    <property type="entry name" value="4-DEOXY-L-THREO-5-HEXOSULOSE-URONATE KETOL-ISOMERASE"/>
    <property type="match status" value="1"/>
</dbReference>
<evidence type="ECO:0000256" key="3">
    <source>
        <dbReference type="ARBA" id="ARBA00022723"/>
    </source>
</evidence>
<dbReference type="InterPro" id="IPR011051">
    <property type="entry name" value="RmlC_Cupin_sf"/>
</dbReference>
<sequence>MTKVDFRYATHPIDARKYGTDELRDHFLLNPIFKENEIRLTYTMYDRYIVGGAMPVDKSLKLETFDHLKANYFLERRELGIINVGGKGVVTVDGNVYELSKKEALYVGKECKDIVFESTDGEQALFYINSAPAHHKYPTQKVGREDAEIIELGDQKYANKRILNKLIVNSIVKTCQLQMGVTELQEGNVWNTMPSHTHTRRMEAYFYFDLEEGQTVCHFLGEPQHTRHIFMENHQAVLSPEWSIHSGSGTANYSFIWGMAGENLDYGDMDGVAPNELK</sequence>
<dbReference type="GO" id="GO:0008697">
    <property type="term" value="F:4-deoxy-L-threo-5-hexosulose-uronate ketol-isomerase activity"/>
    <property type="evidence" value="ECO:0007669"/>
    <property type="project" value="UniProtKB-EC"/>
</dbReference>
<dbReference type="Gene3D" id="2.60.120.520">
    <property type="entry name" value="pectin degrading enzyme 5-keto 4- deoxyuronate isomerase, domain 1"/>
    <property type="match status" value="1"/>
</dbReference>
<dbReference type="Proteomes" id="UP001153642">
    <property type="component" value="Unassembled WGS sequence"/>
</dbReference>
<protein>
    <recommendedName>
        <fullName evidence="6">4-deoxy-L-threo-5-hexosulose-uronate ketol-isomerase</fullName>
        <ecNumber evidence="6">5.3.1.17</ecNumber>
    </recommendedName>
    <alternativeName>
        <fullName evidence="6">5-keto-4-deoxyuronate isomerase</fullName>
    </alternativeName>
    <alternativeName>
        <fullName evidence="6">DKI isomerase</fullName>
    </alternativeName>
</protein>
<keyword evidence="8" id="KW-1185">Reference proteome</keyword>
<evidence type="ECO:0000256" key="2">
    <source>
        <dbReference type="ARBA" id="ARBA00008086"/>
    </source>
</evidence>
<dbReference type="NCBIfam" id="NF002091">
    <property type="entry name" value="PRK00924.1"/>
    <property type="match status" value="1"/>
</dbReference>
<dbReference type="Gene3D" id="2.60.120.10">
    <property type="entry name" value="Jelly Rolls"/>
    <property type="match status" value="1"/>
</dbReference>